<proteinExistence type="inferred from homology"/>
<dbReference type="GO" id="GO:0043190">
    <property type="term" value="C:ATP-binding cassette (ABC) transporter complex"/>
    <property type="evidence" value="ECO:0007669"/>
    <property type="project" value="InterPro"/>
</dbReference>
<dbReference type="InterPro" id="IPR000914">
    <property type="entry name" value="SBP_5_dom"/>
</dbReference>
<dbReference type="PANTHER" id="PTHR30290:SF9">
    <property type="entry name" value="OLIGOPEPTIDE-BINDING PROTEIN APPA"/>
    <property type="match status" value="1"/>
</dbReference>
<reference evidence="7" key="1">
    <citation type="submission" date="2022-03" db="EMBL/GenBank/DDBJ databases">
        <title>Complete genome sequence of Caldinitratiruptor microaerophilus.</title>
        <authorList>
            <person name="Mukaiyama R."/>
            <person name="Nishiyama T."/>
            <person name="Ueda K."/>
        </authorList>
    </citation>
    <scope>NUCLEOTIDE SEQUENCE</scope>
    <source>
        <strain evidence="7">JCM 16183</strain>
    </source>
</reference>
<evidence type="ECO:0000256" key="2">
    <source>
        <dbReference type="ARBA" id="ARBA00022448"/>
    </source>
</evidence>
<feature type="domain" description="Solute-binding protein family 5" evidence="6">
    <location>
        <begin position="103"/>
        <end position="474"/>
    </location>
</feature>
<feature type="region of interest" description="Disordered" evidence="4">
    <location>
        <begin position="25"/>
        <end position="54"/>
    </location>
</feature>
<dbReference type="GO" id="GO:0042597">
    <property type="term" value="C:periplasmic space"/>
    <property type="evidence" value="ECO:0007669"/>
    <property type="project" value="UniProtKB-ARBA"/>
</dbReference>
<dbReference type="Gene3D" id="3.90.76.10">
    <property type="entry name" value="Dipeptide-binding Protein, Domain 1"/>
    <property type="match status" value="1"/>
</dbReference>
<dbReference type="Pfam" id="PF00496">
    <property type="entry name" value="SBP_bac_5"/>
    <property type="match status" value="1"/>
</dbReference>
<dbReference type="GO" id="GO:1904680">
    <property type="term" value="F:peptide transmembrane transporter activity"/>
    <property type="evidence" value="ECO:0007669"/>
    <property type="project" value="TreeGrafter"/>
</dbReference>
<keyword evidence="2" id="KW-0813">Transport</keyword>
<dbReference type="RefSeq" id="WP_264842453.1">
    <property type="nucleotide sequence ID" value="NZ_AP025628.1"/>
</dbReference>
<dbReference type="Gene3D" id="3.40.190.10">
    <property type="entry name" value="Periplasmic binding protein-like II"/>
    <property type="match status" value="1"/>
</dbReference>
<dbReference type="Gene3D" id="3.10.105.10">
    <property type="entry name" value="Dipeptide-binding Protein, Domain 3"/>
    <property type="match status" value="1"/>
</dbReference>
<gene>
    <name evidence="7" type="ORF">caldi_29180</name>
</gene>
<keyword evidence="3 5" id="KW-0732">Signal</keyword>
<keyword evidence="8" id="KW-1185">Reference proteome</keyword>
<evidence type="ECO:0000256" key="5">
    <source>
        <dbReference type="SAM" id="SignalP"/>
    </source>
</evidence>
<evidence type="ECO:0000256" key="1">
    <source>
        <dbReference type="ARBA" id="ARBA00005695"/>
    </source>
</evidence>
<evidence type="ECO:0000256" key="4">
    <source>
        <dbReference type="SAM" id="MobiDB-lite"/>
    </source>
</evidence>
<comment type="similarity">
    <text evidence="1">Belongs to the bacterial solute-binding protein 5 family.</text>
</comment>
<accession>A0AA35CNR4</accession>
<feature type="chain" id="PRO_5041437364" evidence="5">
    <location>
        <begin position="24"/>
        <end position="569"/>
    </location>
</feature>
<sequence length="569" mass="63441">MKRNRMRLVGPALALLLALTVPACSSKPAAPPQPPATATPPAAERAEDQPRDGGTLTFASLGDIVTLNPLFAQDTASGDLQQLLLARLYDLSPEGKLAVTENSLAAELPRVEDGGLRYTIKLKETPRWSDGKPVTADDVVFTFQMMANPEVGSPLLPYVDKVKEIKAVDPHTVEITMKEIYAPFELTALNVPVAPRHVLEGVAPRELQNHPYGKDLTRTVTNGPYRWAEWQQNQYHVLTRDPNFWGKKPHIEKVVYKVYADAQTMVQGLLSGDVDMATGIPVSLLGAVKAKEGLTVIEQPGPYYDYLGFNFNGENFPGGKSPFAGVKTRQAIAYAINRKGMVDSILQGHGSIINGPFLSSSWAYTPGSDVDYPYDPEKAKQLLAEDGWKPGPDGILRKDGQRFAFTLQYNAGNTRREQIAAVVQQNLKDVGIEVKIEPVEWSAWVEKNISPGKFQAVLLGWQLTPDPDAEPIFSSRYFPPSGQNIGWYRNERADRLWVEGYRTTDPAKRKQVYADLARELSTDLPYVFLMQRNEILGVSQRVRWKKEHAPVLSLPYGYFLRFVEYWVTD</sequence>
<dbReference type="EMBL" id="AP025628">
    <property type="protein sequence ID" value="BDG61828.1"/>
    <property type="molecule type" value="Genomic_DNA"/>
</dbReference>
<dbReference type="Proteomes" id="UP001163687">
    <property type="component" value="Chromosome"/>
</dbReference>
<organism evidence="7 8">
    <name type="scientific">Caldinitratiruptor microaerophilus</name>
    <dbReference type="NCBI Taxonomy" id="671077"/>
    <lineage>
        <taxon>Bacteria</taxon>
        <taxon>Bacillati</taxon>
        <taxon>Bacillota</taxon>
        <taxon>Clostridia</taxon>
        <taxon>Eubacteriales</taxon>
        <taxon>Symbiobacteriaceae</taxon>
        <taxon>Caldinitratiruptor</taxon>
    </lineage>
</organism>
<dbReference type="AlphaFoldDB" id="A0AA35CNR4"/>
<dbReference type="PIRSF" id="PIRSF002741">
    <property type="entry name" value="MppA"/>
    <property type="match status" value="1"/>
</dbReference>
<dbReference type="InterPro" id="IPR039424">
    <property type="entry name" value="SBP_5"/>
</dbReference>
<dbReference type="InterPro" id="IPR030678">
    <property type="entry name" value="Peptide/Ni-bd"/>
</dbReference>
<dbReference type="CDD" id="cd08514">
    <property type="entry name" value="PBP2_AppA_like"/>
    <property type="match status" value="1"/>
</dbReference>
<feature type="signal peptide" evidence="5">
    <location>
        <begin position="1"/>
        <end position="23"/>
    </location>
</feature>
<feature type="compositionally biased region" description="Pro residues" evidence="4">
    <location>
        <begin position="29"/>
        <end position="38"/>
    </location>
</feature>
<dbReference type="SUPFAM" id="SSF53850">
    <property type="entry name" value="Periplasmic binding protein-like II"/>
    <property type="match status" value="1"/>
</dbReference>
<evidence type="ECO:0000313" key="7">
    <source>
        <dbReference type="EMBL" id="BDG61828.1"/>
    </source>
</evidence>
<dbReference type="GO" id="GO:0015833">
    <property type="term" value="P:peptide transport"/>
    <property type="evidence" value="ECO:0007669"/>
    <property type="project" value="TreeGrafter"/>
</dbReference>
<dbReference type="KEGG" id="cmic:caldi_29180"/>
<dbReference type="PANTHER" id="PTHR30290">
    <property type="entry name" value="PERIPLASMIC BINDING COMPONENT OF ABC TRANSPORTER"/>
    <property type="match status" value="1"/>
</dbReference>
<evidence type="ECO:0000313" key="8">
    <source>
        <dbReference type="Proteomes" id="UP001163687"/>
    </source>
</evidence>
<evidence type="ECO:0000259" key="6">
    <source>
        <dbReference type="Pfam" id="PF00496"/>
    </source>
</evidence>
<protein>
    <submittedName>
        <fullName evidence="7">Peptide-binding protein</fullName>
    </submittedName>
</protein>
<evidence type="ECO:0000256" key="3">
    <source>
        <dbReference type="ARBA" id="ARBA00022729"/>
    </source>
</evidence>
<name>A0AA35CNR4_9FIRM</name>